<proteinExistence type="predicted"/>
<dbReference type="EMBL" id="JAFBMS010000013">
    <property type="protein sequence ID" value="KAG9347379.1"/>
    <property type="molecule type" value="Genomic_DNA"/>
</dbReference>
<accession>A0A8T2P514</accession>
<reference evidence="1" key="1">
    <citation type="thesis" date="2021" institute="BYU ScholarsArchive" country="Provo, UT, USA">
        <title>Applications of and Algorithms for Genome Assembly and Genomic Analyses with an Emphasis on Marine Teleosts.</title>
        <authorList>
            <person name="Pickett B.D."/>
        </authorList>
    </citation>
    <scope>NUCLEOTIDE SEQUENCE</scope>
    <source>
        <strain evidence="1">HI-2016</strain>
    </source>
</reference>
<comment type="caution">
    <text evidence="1">The sequence shown here is derived from an EMBL/GenBank/DDBJ whole genome shotgun (WGS) entry which is preliminary data.</text>
</comment>
<feature type="non-terminal residue" evidence="1">
    <location>
        <position position="1"/>
    </location>
</feature>
<dbReference type="Proteomes" id="UP000824540">
    <property type="component" value="Unassembled WGS sequence"/>
</dbReference>
<name>A0A8T2P514_9TELE</name>
<dbReference type="AlphaFoldDB" id="A0A8T2P514"/>
<protein>
    <submittedName>
        <fullName evidence="1">Uncharacterized protein</fullName>
    </submittedName>
</protein>
<evidence type="ECO:0000313" key="2">
    <source>
        <dbReference type="Proteomes" id="UP000824540"/>
    </source>
</evidence>
<evidence type="ECO:0000313" key="1">
    <source>
        <dbReference type="EMBL" id="KAG9347379.1"/>
    </source>
</evidence>
<gene>
    <name evidence="1" type="ORF">JZ751_004946</name>
</gene>
<organism evidence="1 2">
    <name type="scientific">Albula glossodonta</name>
    <name type="common">roundjaw bonefish</name>
    <dbReference type="NCBI Taxonomy" id="121402"/>
    <lineage>
        <taxon>Eukaryota</taxon>
        <taxon>Metazoa</taxon>
        <taxon>Chordata</taxon>
        <taxon>Craniata</taxon>
        <taxon>Vertebrata</taxon>
        <taxon>Euteleostomi</taxon>
        <taxon>Actinopterygii</taxon>
        <taxon>Neopterygii</taxon>
        <taxon>Teleostei</taxon>
        <taxon>Albuliformes</taxon>
        <taxon>Albulidae</taxon>
        <taxon>Albula</taxon>
    </lineage>
</organism>
<sequence length="94" mass="10548">MMPLLSCHLVAKELQSYSSENRGVPLEFFTAFQRLSEHFWIPQKPLCEDSLESVNRNLPQLSLHLMRGISVRVGQVDPGSVDGGRKLPELTTLA</sequence>
<keyword evidence="2" id="KW-1185">Reference proteome</keyword>